<dbReference type="FunFam" id="1.50.10.10:FF:000005">
    <property type="entry name" value="Glycosyl hydrolase, glucoamylase"/>
    <property type="match status" value="1"/>
</dbReference>
<dbReference type="Pfam" id="PF19291">
    <property type="entry name" value="TREH_N"/>
    <property type="match status" value="1"/>
</dbReference>
<dbReference type="Pfam" id="PF00723">
    <property type="entry name" value="Glyco_hydro_15"/>
    <property type="match status" value="1"/>
</dbReference>
<evidence type="ECO:0000256" key="10">
    <source>
        <dbReference type="ARBA" id="ARBA00053030"/>
    </source>
</evidence>
<evidence type="ECO:0000259" key="12">
    <source>
        <dbReference type="Pfam" id="PF00723"/>
    </source>
</evidence>
<dbReference type="EMBL" id="FNWJ01000002">
    <property type="protein sequence ID" value="SEH13818.1"/>
    <property type="molecule type" value="Genomic_DNA"/>
</dbReference>
<feature type="domain" description="Trehalase-like N-terminal" evidence="13">
    <location>
        <begin position="13"/>
        <end position="91"/>
    </location>
</feature>
<proteinExistence type="inferred from homology"/>
<dbReference type="InterPro" id="IPR011613">
    <property type="entry name" value="GH15-like"/>
</dbReference>
<accession>A0A1H6FUH6</accession>
<comment type="catalytic activity">
    <reaction evidence="1">
        <text>alpha,alpha-trehalose + H2O = alpha-D-glucose + beta-D-glucose</text>
        <dbReference type="Rhea" id="RHEA:32675"/>
        <dbReference type="ChEBI" id="CHEBI:15377"/>
        <dbReference type="ChEBI" id="CHEBI:15903"/>
        <dbReference type="ChEBI" id="CHEBI:16551"/>
        <dbReference type="ChEBI" id="CHEBI:17925"/>
        <dbReference type="EC" id="3.2.1.28"/>
    </reaction>
</comment>
<evidence type="ECO:0000256" key="6">
    <source>
        <dbReference type="ARBA" id="ARBA00023277"/>
    </source>
</evidence>
<keyword evidence="15" id="KW-1185">Reference proteome</keyword>
<evidence type="ECO:0000256" key="7">
    <source>
        <dbReference type="ARBA" id="ARBA00023295"/>
    </source>
</evidence>
<dbReference type="InterPro" id="IPR012341">
    <property type="entry name" value="6hp_glycosidase-like_sf"/>
</dbReference>
<evidence type="ECO:0000256" key="3">
    <source>
        <dbReference type="ARBA" id="ARBA00012757"/>
    </source>
</evidence>
<keyword evidence="5" id="KW-0378">Hydrolase</keyword>
<dbReference type="PANTHER" id="PTHR31616:SF10">
    <property type="entry name" value="TREHALASE"/>
    <property type="match status" value="1"/>
</dbReference>
<keyword evidence="6" id="KW-0119">Carbohydrate metabolism</keyword>
<sequence>MSVAPTTPRFGQERVCPIADYAFLSDCEAGALIAPDGSVDWLCLPRFDSPSVFAKVLDPDAGFFRVGPAETSVPVDRRYVPGTMVLETSWGTRSGWVIVRDCLLVGPWQAERPEQSGWRRAPVDRAARHVLLRTLRCVHGEVEIAVECEPRFDYGRLASHWEFTEGGYHELVARPTEPCDGARELRLRSDIRIGVEGGRATARTTLREGDLRFVALGWDAWLPEDYDEAYRTLVETAHHWQHWLDAGRFPDHPWRAVLQRSALTLRAMAYAPTGAIIAAPTTSLPEAPGGSRNWDYRYCWLRDSAFALWALHSLGFDREADDFFFFLADVLGGGAVQVVYGIGGERELEERTLDHLRGYADSRPVRIGNAAYKQRQNDVWGALLDAVYLHVRGREQLSVDVWPNVREVVEEALRRWREPDRGIWEVRGPERHFVSSKVMCWVAAERGARLAAYRGEHELERRWLAAAQEIRAEILRHGCDERGVFTQAFGSRELDASALLIPLVRFLPPDDERVRKTVAAIEEELSEGGMVLRYRPERADDGIGEPEGTFTICSFWLVSALVELGELERAGELCERLLAHAGPLGLYAEELDPRSGRHLGNYPQALTHLALINAVLHVARAELGLDATSLPFGRPWPEVA</sequence>
<dbReference type="GO" id="GO:0005993">
    <property type="term" value="P:trehalose catabolic process"/>
    <property type="evidence" value="ECO:0007669"/>
    <property type="project" value="TreeGrafter"/>
</dbReference>
<evidence type="ECO:0000256" key="9">
    <source>
        <dbReference type="ARBA" id="ARBA00031637"/>
    </source>
</evidence>
<dbReference type="PANTHER" id="PTHR31616">
    <property type="entry name" value="TREHALASE"/>
    <property type="match status" value="1"/>
</dbReference>
<evidence type="ECO:0000256" key="5">
    <source>
        <dbReference type="ARBA" id="ARBA00022801"/>
    </source>
</evidence>
<dbReference type="Gene3D" id="1.50.10.10">
    <property type="match status" value="1"/>
</dbReference>
<comment type="pathway">
    <text evidence="11">Glycan degradation; trehalose degradation; D-glucose from alpha,alpha-trehalose: step 1/1.</text>
</comment>
<name>A0A1H6FUH6_THEAL</name>
<evidence type="ECO:0000256" key="1">
    <source>
        <dbReference type="ARBA" id="ARBA00001576"/>
    </source>
</evidence>
<dbReference type="AlphaFoldDB" id="A0A1H6FUH6"/>
<dbReference type="STRING" id="29539.SAMN02745716_1337"/>
<protein>
    <recommendedName>
        <fullName evidence="4">Trehalase</fullName>
        <ecNumber evidence="3">3.2.1.28</ecNumber>
    </recommendedName>
    <alternativeName>
        <fullName evidence="8">Alpha,alpha-trehalase</fullName>
    </alternativeName>
    <alternativeName>
        <fullName evidence="9">Alpha,alpha-trehalose glucohydrolase</fullName>
    </alternativeName>
</protein>
<dbReference type="RefSeq" id="WP_218138298.1">
    <property type="nucleotide sequence ID" value="NZ_FNWJ01000002.1"/>
</dbReference>
<evidence type="ECO:0000313" key="14">
    <source>
        <dbReference type="EMBL" id="SEH13818.1"/>
    </source>
</evidence>
<reference evidence="15" key="1">
    <citation type="submission" date="2016-10" db="EMBL/GenBank/DDBJ databases">
        <authorList>
            <person name="Varghese N."/>
            <person name="Submissions S."/>
        </authorList>
    </citation>
    <scope>NUCLEOTIDE SEQUENCE [LARGE SCALE GENOMIC DNA]</scope>
    <source>
        <strain evidence="15">ATCC 35263</strain>
    </source>
</reference>
<dbReference type="InterPro" id="IPR008928">
    <property type="entry name" value="6-hairpin_glycosidase_sf"/>
</dbReference>
<dbReference type="EC" id="3.2.1.28" evidence="3"/>
<comment type="cofactor">
    <cofactor evidence="10">
        <name>phosphate</name>
        <dbReference type="ChEBI" id="CHEBI:43474"/>
    </cofactor>
</comment>
<comment type="similarity">
    <text evidence="2">Belongs to the glycosyl hydrolase 15 family.</text>
</comment>
<evidence type="ECO:0000256" key="2">
    <source>
        <dbReference type="ARBA" id="ARBA00006188"/>
    </source>
</evidence>
<keyword evidence="7" id="KW-0326">Glycosidase</keyword>
<evidence type="ECO:0000256" key="4">
    <source>
        <dbReference type="ARBA" id="ARBA00019905"/>
    </source>
</evidence>
<evidence type="ECO:0000259" key="13">
    <source>
        <dbReference type="Pfam" id="PF19291"/>
    </source>
</evidence>
<feature type="domain" description="GH15-like" evidence="12">
    <location>
        <begin position="256"/>
        <end position="615"/>
    </location>
</feature>
<dbReference type="SUPFAM" id="SSF48208">
    <property type="entry name" value="Six-hairpin glycosidases"/>
    <property type="match status" value="1"/>
</dbReference>
<evidence type="ECO:0000256" key="8">
    <source>
        <dbReference type="ARBA" id="ARBA00030473"/>
    </source>
</evidence>
<evidence type="ECO:0000256" key="11">
    <source>
        <dbReference type="ARBA" id="ARBA00060615"/>
    </source>
</evidence>
<dbReference type="Proteomes" id="UP000222056">
    <property type="component" value="Unassembled WGS sequence"/>
</dbReference>
<dbReference type="GO" id="GO:0004555">
    <property type="term" value="F:alpha,alpha-trehalase activity"/>
    <property type="evidence" value="ECO:0007669"/>
    <property type="project" value="UniProtKB-EC"/>
</dbReference>
<dbReference type="InterPro" id="IPR045582">
    <property type="entry name" value="Trehalase-like_N"/>
</dbReference>
<gene>
    <name evidence="14" type="ORF">SAMN02745716_1337</name>
</gene>
<evidence type="ECO:0000313" key="15">
    <source>
        <dbReference type="Proteomes" id="UP000222056"/>
    </source>
</evidence>
<organism evidence="14 15">
    <name type="scientific">Thermoleophilum album</name>
    <dbReference type="NCBI Taxonomy" id="29539"/>
    <lineage>
        <taxon>Bacteria</taxon>
        <taxon>Bacillati</taxon>
        <taxon>Actinomycetota</taxon>
        <taxon>Thermoleophilia</taxon>
        <taxon>Thermoleophilales</taxon>
        <taxon>Thermoleophilaceae</taxon>
        <taxon>Thermoleophilum</taxon>
    </lineage>
</organism>